<accession>A0ABQ6MWB3</accession>
<comment type="caution">
    <text evidence="1">The sequence shown here is derived from an EMBL/GenBank/DDBJ whole genome shotgun (WGS) entry which is preliminary data.</text>
</comment>
<proteinExistence type="predicted"/>
<organism evidence="1 2">
    <name type="scientific">Tetraparma gracilis</name>
    <dbReference type="NCBI Taxonomy" id="2962635"/>
    <lineage>
        <taxon>Eukaryota</taxon>
        <taxon>Sar</taxon>
        <taxon>Stramenopiles</taxon>
        <taxon>Ochrophyta</taxon>
        <taxon>Bolidophyceae</taxon>
        <taxon>Parmales</taxon>
        <taxon>Triparmaceae</taxon>
        <taxon>Tetraparma</taxon>
    </lineage>
</organism>
<evidence type="ECO:0000313" key="2">
    <source>
        <dbReference type="Proteomes" id="UP001165060"/>
    </source>
</evidence>
<reference evidence="1 2" key="1">
    <citation type="journal article" date="2023" name="Commun. Biol.">
        <title>Genome analysis of Parmales, the sister group of diatoms, reveals the evolutionary specialization of diatoms from phago-mixotrophs to photoautotrophs.</title>
        <authorList>
            <person name="Ban H."/>
            <person name="Sato S."/>
            <person name="Yoshikawa S."/>
            <person name="Yamada K."/>
            <person name="Nakamura Y."/>
            <person name="Ichinomiya M."/>
            <person name="Sato N."/>
            <person name="Blanc-Mathieu R."/>
            <person name="Endo H."/>
            <person name="Kuwata A."/>
            <person name="Ogata H."/>
        </authorList>
    </citation>
    <scope>NUCLEOTIDE SEQUENCE [LARGE SCALE GENOMIC DNA]</scope>
</reference>
<sequence>MIYSNVTEALDAAAMGLLLSDANDASMGEVLDAVSLSEADLLALVKSVKATADPEAKGFWGAFGDNEEIWLSQLRGEEGADDSAVLQEAK</sequence>
<name>A0ABQ6MWB3_9STRA</name>
<evidence type="ECO:0000313" key="1">
    <source>
        <dbReference type="EMBL" id="GMI34801.1"/>
    </source>
</evidence>
<dbReference type="EMBL" id="BRYB01000658">
    <property type="protein sequence ID" value="GMI34801.1"/>
    <property type="molecule type" value="Genomic_DNA"/>
</dbReference>
<gene>
    <name evidence="1" type="ORF">TeGR_g8058</name>
</gene>
<keyword evidence="2" id="KW-1185">Reference proteome</keyword>
<dbReference type="Proteomes" id="UP001165060">
    <property type="component" value="Unassembled WGS sequence"/>
</dbReference>
<protein>
    <submittedName>
        <fullName evidence="1">Uncharacterized protein</fullName>
    </submittedName>
</protein>